<dbReference type="EMBL" id="JACIEN010000009">
    <property type="protein sequence ID" value="MBB4019829.1"/>
    <property type="molecule type" value="Genomic_DNA"/>
</dbReference>
<dbReference type="CDD" id="cd02440">
    <property type="entry name" value="AdoMet_MTases"/>
    <property type="match status" value="1"/>
</dbReference>
<protein>
    <submittedName>
        <fullName evidence="5">SAM-dependent methyltransferase</fullName>
    </submittedName>
</protein>
<dbReference type="Gene3D" id="3.40.50.150">
    <property type="entry name" value="Vaccinia Virus protein VP39"/>
    <property type="match status" value="1"/>
</dbReference>
<evidence type="ECO:0000313" key="6">
    <source>
        <dbReference type="Proteomes" id="UP000577362"/>
    </source>
</evidence>
<dbReference type="GO" id="GO:0032259">
    <property type="term" value="P:methylation"/>
    <property type="evidence" value="ECO:0007669"/>
    <property type="project" value="UniProtKB-KW"/>
</dbReference>
<name>A0A840C8V3_9HYPH</name>
<sequence length="233" mass="25094">MRLPSPDTACTPADLRGFFYDLYEDAPKPLRLLSAARPYVCPYDRIVPFVPQGARVLDVGCGTGALLALLVAIERIAEGVGCDVSAPALSFARGAAGRLAGGERLRFDHIETIDGVVDAPFDVVVMVDVLHHVPEAERQKVVAAAARRTAPGGVFIYKDMTDEPGGRRLAHTIDDLIFSHELVRQVSPEAVERWAAGEGLELVASEYLPRLVYGHVLRVFRKPADGPNAGADA</sequence>
<dbReference type="PANTHER" id="PTHR43464:SF19">
    <property type="entry name" value="UBIQUINONE BIOSYNTHESIS O-METHYLTRANSFERASE, MITOCHONDRIAL"/>
    <property type="match status" value="1"/>
</dbReference>
<dbReference type="PANTHER" id="PTHR43464">
    <property type="entry name" value="METHYLTRANSFERASE"/>
    <property type="match status" value="1"/>
</dbReference>
<keyword evidence="2 5" id="KW-0808">Transferase</keyword>
<gene>
    <name evidence="5" type="ORF">GGR16_004889</name>
</gene>
<evidence type="ECO:0000313" key="5">
    <source>
        <dbReference type="EMBL" id="MBB4019829.1"/>
    </source>
</evidence>
<feature type="domain" description="Methyltransferase type 12" evidence="4">
    <location>
        <begin position="57"/>
        <end position="155"/>
    </location>
</feature>
<evidence type="ECO:0000256" key="2">
    <source>
        <dbReference type="ARBA" id="ARBA00022679"/>
    </source>
</evidence>
<evidence type="ECO:0000256" key="1">
    <source>
        <dbReference type="ARBA" id="ARBA00022603"/>
    </source>
</evidence>
<dbReference type="Pfam" id="PF08242">
    <property type="entry name" value="Methyltransf_12"/>
    <property type="match status" value="1"/>
</dbReference>
<dbReference type="SUPFAM" id="SSF53335">
    <property type="entry name" value="S-adenosyl-L-methionine-dependent methyltransferases"/>
    <property type="match status" value="1"/>
</dbReference>
<evidence type="ECO:0000259" key="4">
    <source>
        <dbReference type="Pfam" id="PF08242"/>
    </source>
</evidence>
<keyword evidence="6" id="KW-1185">Reference proteome</keyword>
<accession>A0A840C8V3</accession>
<dbReference type="RefSeq" id="WP_183318670.1">
    <property type="nucleotide sequence ID" value="NZ_JACIEN010000009.1"/>
</dbReference>
<dbReference type="Proteomes" id="UP000577362">
    <property type="component" value="Unassembled WGS sequence"/>
</dbReference>
<reference evidence="5 6" key="1">
    <citation type="submission" date="2020-08" db="EMBL/GenBank/DDBJ databases">
        <title>Genomic Encyclopedia of Type Strains, Phase IV (KMG-IV): sequencing the most valuable type-strain genomes for metagenomic binning, comparative biology and taxonomic classification.</title>
        <authorList>
            <person name="Goeker M."/>
        </authorList>
    </citation>
    <scope>NUCLEOTIDE SEQUENCE [LARGE SCALE GENOMIC DNA]</scope>
    <source>
        <strain evidence="5 6">DSM 103737</strain>
    </source>
</reference>
<evidence type="ECO:0000256" key="3">
    <source>
        <dbReference type="ARBA" id="ARBA00022691"/>
    </source>
</evidence>
<dbReference type="AlphaFoldDB" id="A0A840C8V3"/>
<proteinExistence type="predicted"/>
<keyword evidence="3" id="KW-0949">S-adenosyl-L-methionine</keyword>
<keyword evidence="1 5" id="KW-0489">Methyltransferase</keyword>
<dbReference type="InterPro" id="IPR013217">
    <property type="entry name" value="Methyltransf_12"/>
</dbReference>
<dbReference type="GO" id="GO:0008168">
    <property type="term" value="F:methyltransferase activity"/>
    <property type="evidence" value="ECO:0007669"/>
    <property type="project" value="UniProtKB-KW"/>
</dbReference>
<comment type="caution">
    <text evidence="5">The sequence shown here is derived from an EMBL/GenBank/DDBJ whole genome shotgun (WGS) entry which is preliminary data.</text>
</comment>
<dbReference type="InterPro" id="IPR029063">
    <property type="entry name" value="SAM-dependent_MTases_sf"/>
</dbReference>
<organism evidence="5 6">
    <name type="scientific">Chelatococcus caeni</name>
    <dbReference type="NCBI Taxonomy" id="1348468"/>
    <lineage>
        <taxon>Bacteria</taxon>
        <taxon>Pseudomonadati</taxon>
        <taxon>Pseudomonadota</taxon>
        <taxon>Alphaproteobacteria</taxon>
        <taxon>Hyphomicrobiales</taxon>
        <taxon>Chelatococcaceae</taxon>
        <taxon>Chelatococcus</taxon>
    </lineage>
</organism>